<dbReference type="SUPFAM" id="SSF48403">
    <property type="entry name" value="Ankyrin repeat"/>
    <property type="match status" value="1"/>
</dbReference>
<dbReference type="InterPro" id="IPR000210">
    <property type="entry name" value="BTB/POZ_dom"/>
</dbReference>
<accession>F2QM87</accession>
<dbReference type="Gene3D" id="1.25.40.20">
    <property type="entry name" value="Ankyrin repeat-containing domain"/>
    <property type="match status" value="1"/>
</dbReference>
<feature type="region of interest" description="Disordered" evidence="3">
    <location>
        <begin position="1379"/>
        <end position="1419"/>
    </location>
</feature>
<feature type="compositionally biased region" description="Polar residues" evidence="3">
    <location>
        <begin position="1172"/>
        <end position="1204"/>
    </location>
</feature>
<reference key="2">
    <citation type="submission" date="2011-04" db="EMBL/GenBank/DDBJ databases">
        <title>High-quality genome sequence of Pichia pastoris CBS 7435.</title>
        <authorList>
            <person name="Kueberl A."/>
            <person name="Schneider J."/>
            <person name="Thallinger G.G."/>
            <person name="Anderl I."/>
            <person name="Wibberg D."/>
            <person name="Hajek T."/>
            <person name="Jaenicke S."/>
            <person name="Brinkrolf K."/>
            <person name="Goesmann A."/>
            <person name="Szczepanowski R."/>
            <person name="Puehler A."/>
            <person name="Schwab H."/>
            <person name="Glieder A."/>
            <person name="Pichler H."/>
        </authorList>
    </citation>
    <scope>NUCLEOTIDE SEQUENCE</scope>
    <source>
        <strain>CBS 7435</strain>
    </source>
</reference>
<dbReference type="Proteomes" id="UP000006853">
    <property type="component" value="Chromosome 1"/>
</dbReference>
<dbReference type="PANTHER" id="PTHR22872:SF2">
    <property type="entry name" value="INHIBITOR OF BRUTON TYROSINE KINASE"/>
    <property type="match status" value="1"/>
</dbReference>
<name>F2QM87_KOMPC</name>
<dbReference type="HOGENOM" id="CLU_004619_0_0_1"/>
<feature type="repeat" description="RCC1" evidence="2">
    <location>
        <begin position="279"/>
        <end position="330"/>
    </location>
</feature>
<dbReference type="PROSITE" id="PS50012">
    <property type="entry name" value="RCC1_3"/>
    <property type="match status" value="1"/>
</dbReference>
<dbReference type="Gene3D" id="3.30.710.10">
    <property type="entry name" value="Potassium Channel Kv1.1, Chain A"/>
    <property type="match status" value="2"/>
</dbReference>
<proteinExistence type="predicted"/>
<dbReference type="SUPFAM" id="SSF50985">
    <property type="entry name" value="RCC1/BLIP-II"/>
    <property type="match status" value="1"/>
</dbReference>
<dbReference type="PANTHER" id="PTHR22872">
    <property type="entry name" value="BTK-BINDING PROTEIN-RELATED"/>
    <property type="match status" value="1"/>
</dbReference>
<dbReference type="InterPro" id="IPR036770">
    <property type="entry name" value="Ankyrin_rpt-contain_sf"/>
</dbReference>
<dbReference type="InterPro" id="IPR051625">
    <property type="entry name" value="Signaling_Regulatory_Domain"/>
</dbReference>
<feature type="compositionally biased region" description="Basic residues" evidence="3">
    <location>
        <begin position="1394"/>
        <end position="1413"/>
    </location>
</feature>
<evidence type="ECO:0000259" key="4">
    <source>
        <dbReference type="PROSITE" id="PS50097"/>
    </source>
</evidence>
<evidence type="ECO:0000313" key="5">
    <source>
        <dbReference type="EMBL" id="CCA36534.1"/>
    </source>
</evidence>
<evidence type="ECO:0000313" key="6">
    <source>
        <dbReference type="Proteomes" id="UP000006853"/>
    </source>
</evidence>
<dbReference type="PROSITE" id="PS50097">
    <property type="entry name" value="BTB"/>
    <property type="match status" value="1"/>
</dbReference>
<feature type="region of interest" description="Disordered" evidence="3">
    <location>
        <begin position="1120"/>
        <end position="1230"/>
    </location>
</feature>
<protein>
    <recommendedName>
        <fullName evidence="4">BTB domain-containing protein</fullName>
    </recommendedName>
</protein>
<dbReference type="InterPro" id="IPR009091">
    <property type="entry name" value="RCC1/BLIP-II"/>
</dbReference>
<reference evidence="5 6" key="1">
    <citation type="journal article" date="2011" name="J. Biotechnol.">
        <title>High-quality genome sequence of Pichia pastoris CBS7435.</title>
        <authorList>
            <person name="Kuberl A."/>
            <person name="Schneider J."/>
            <person name="Thallinger G.G."/>
            <person name="Anderl I."/>
            <person name="Wibberg D."/>
            <person name="Hajek T."/>
            <person name="Jaenicke S."/>
            <person name="Brinkrolf K."/>
            <person name="Goesmann A."/>
            <person name="Szczepanowski R."/>
            <person name="Puhler A."/>
            <person name="Schwab H."/>
            <person name="Glieder A."/>
            <person name="Pichler H."/>
        </authorList>
    </citation>
    <scope>NUCLEOTIDE SEQUENCE [LARGE SCALE GENOMIC DNA]</scope>
    <source>
        <strain evidence="6">ATCC 76273 / CBS 7435 / CECT 11047 / NRRL Y-11430 / Wegner 21-1</strain>
    </source>
</reference>
<feature type="domain" description="BTB" evidence="4">
    <location>
        <begin position="863"/>
        <end position="929"/>
    </location>
</feature>
<reference evidence="5 6" key="3">
    <citation type="journal article" date="2016" name="FEMS Yeast Res.">
        <title>Curation of the genome annotation of Pichia pastoris (Komagataella phaffii) CBS7435 from gene level to protein function.</title>
        <authorList>
            <person name="Valli M."/>
            <person name="Tatto N.E."/>
            <person name="Peymann A."/>
            <person name="Gruber C."/>
            <person name="Landes N."/>
            <person name="Ekker H."/>
            <person name="Thallinger G.G."/>
            <person name="Mattanovich D."/>
            <person name="Gasser B."/>
            <person name="Graf A.B."/>
        </authorList>
    </citation>
    <scope>GENOME REANNOTATION</scope>
    <source>
        <strain evidence="5 6">ATCC 76273 / CBS 7435 / CECT 11047 / NRRL Y-11430 / Wegner 21-1</strain>
    </source>
</reference>
<feature type="region of interest" description="Disordered" evidence="3">
    <location>
        <begin position="1288"/>
        <end position="1309"/>
    </location>
</feature>
<keyword evidence="1" id="KW-0677">Repeat</keyword>
<dbReference type="CDD" id="cd18186">
    <property type="entry name" value="BTB_POZ_ZBTB_KLHL-like"/>
    <property type="match status" value="1"/>
</dbReference>
<dbReference type="SUPFAM" id="SSF54695">
    <property type="entry name" value="POZ domain"/>
    <property type="match status" value="1"/>
</dbReference>
<organism evidence="5 6">
    <name type="scientific">Komagataella phaffii (strain ATCC 76273 / CBS 7435 / CECT 11047 / NRRL Y-11430 / Wegner 21-1)</name>
    <name type="common">Yeast</name>
    <name type="synonym">Pichia pastoris</name>
    <dbReference type="NCBI Taxonomy" id="981350"/>
    <lineage>
        <taxon>Eukaryota</taxon>
        <taxon>Fungi</taxon>
        <taxon>Dikarya</taxon>
        <taxon>Ascomycota</taxon>
        <taxon>Saccharomycotina</taxon>
        <taxon>Pichiomycetes</taxon>
        <taxon>Pichiales</taxon>
        <taxon>Pichiaceae</taxon>
        <taxon>Komagataella</taxon>
    </lineage>
</organism>
<dbReference type="InterPro" id="IPR011333">
    <property type="entry name" value="SKP1/BTB/POZ_sf"/>
</dbReference>
<dbReference type="Pfam" id="PF00415">
    <property type="entry name" value="RCC1"/>
    <property type="match status" value="1"/>
</dbReference>
<keyword evidence="6" id="KW-1185">Reference proteome</keyword>
<dbReference type="EMBL" id="FR839628">
    <property type="protein sequence ID" value="CCA36534.1"/>
    <property type="molecule type" value="Genomic_DNA"/>
</dbReference>
<dbReference type="Gene3D" id="2.130.10.30">
    <property type="entry name" value="Regulator of chromosome condensation 1/beta-lactamase-inhibitor protein II"/>
    <property type="match status" value="1"/>
</dbReference>
<gene>
    <name evidence="5" type="ordered locus">PP7435_Chr1-0377</name>
</gene>
<sequence length="1419" mass="162989">MLSWPPFTSRYCENTKFTFLQLSGHFVFLLLYFKVIANNAILAVFTSNNFPPKVETSRRDSEIANDHLFDQNSLSQVTPNQLQHRDCFGRYLIHLIILTDRRDLLCQLLKNPNLDIRVKDKQSGWNCLHYALHFRNFLMAAMILQSLSSKDKESLIKQKDLDGFTPLDILSSTHITFFKHLPIAVNFKGMISAPRKNQKEMFVFDSNTRGGSDILFYNSQSLSHLFDFVDHETLISYPLDLLHQFKEAQRGASLLAAPRIVQLSLSARHILLATNDECGNLFSCGFNNFGQLGDASTHSSKLFKPIEFFKDKKIILTCSSNDHNIVISADNEVFTWGLNSDSQLGYEVAFNSFIQREPFSNVPRQVTTGDWKGFRNLIGCCCSSKATVVYSRKELFLWGQNNGQFGFTNLRQNTPRSLSFNYGPIKEVFMTDKFLLVLVDNQADLYIYINGFHHKLNVPLIKNFEKFNFDYFKPKNYMSKRSIKQIAVNNSSKGRFAILYDSGEIQKVTFDHEALGKEQFDSSLKFKNCWIPSKLHLRATDVKISSTGKLIISCFDGTVYKSISRSESTSISEKFSKLVGINAVCKIYCDNNFQTFAFIRDELDNLPHELHENDFFLDFATLSPLVHFEQRRKSKQVFDQSLTQRASFHTDFVETVSLRDRDIDETTLDEDLFKRKRDSRWVPKSKFEDRYSNLSNIDESILKVLDNTEFESLYASKSNFDKKLYDCWFCTVDQNGIESIKFGCHESILVARCPALKELFDGKTLIHKDIRMTYNSNRSTINVGPNVTRHSILIFLHFVYTGKFLKVWDSFPLNKTPQIIKDTKDSVSKLAQLLQIIDPFGRINSSQKQIVTQLRTIKQAVHTDTIVKLADGHIIHCPSSLLAVRCAYFELLFDSWTLPTEEHGGITFKVIDFSHVSIEAFTVVLNFIYGVPFMDLFNDAVYHDSSSFINFVFDVMELSDELMLFDLLDIAQLAIKDFVTIENVIPILLNVHQLNATQLFYCCVWKIYVNMDLFIFSPKLYSLISECDEDLISRIDSLFEEFDRFKNTGMFVKDNWYKKNAELLVQEFLEQHDKYNLRFMPKGSKTLFEIEDNVKLKTRSACAINSNSTRNSMVQELRRKAKGQDPVPTFEESAATQDRSNENEWYIQVQNGRRRSSRRLTETETLTPPPSNSKQDLQLSSHKGSISDSMNLPRQSQRKGSSDASRVVKSDATEGDSVTPLERLMTPKLETSPDMIPIKVKGSFKANKEERVRQQKLLLEPEPIPVSAPIMTNPWTRRLSNGLSASNLGNSLHSSPPSSSSSILGSKTPLSWSSRINRTKSVNLNALPSLDQFSLGQQKKTSIIEEPVKSEETTVSLKDVIQEQAFEKWWEEESLRVQAQMKSMEADSVPQKKDRSKNRQKQGRNRKNNRNRNSRQENR</sequence>
<evidence type="ECO:0000256" key="2">
    <source>
        <dbReference type="PROSITE-ProRule" id="PRU00235"/>
    </source>
</evidence>
<evidence type="ECO:0000256" key="3">
    <source>
        <dbReference type="SAM" id="MobiDB-lite"/>
    </source>
</evidence>
<evidence type="ECO:0000256" key="1">
    <source>
        <dbReference type="ARBA" id="ARBA00022737"/>
    </source>
</evidence>
<dbReference type="InterPro" id="IPR000408">
    <property type="entry name" value="Reg_chr_condens"/>
</dbReference>